<accession>A0A5D3E6N1</accession>
<dbReference type="EMBL" id="SSTD01000141">
    <property type="protein sequence ID" value="TYK31478.1"/>
    <property type="molecule type" value="Genomic_DNA"/>
</dbReference>
<comment type="caution">
    <text evidence="1">The sequence shown here is derived from an EMBL/GenBank/DDBJ whole genome shotgun (WGS) entry which is preliminary data.</text>
</comment>
<name>A0A5D3E6N1_CUCMM</name>
<organism evidence="1 2">
    <name type="scientific">Cucumis melo var. makuwa</name>
    <name type="common">Oriental melon</name>
    <dbReference type="NCBI Taxonomy" id="1194695"/>
    <lineage>
        <taxon>Eukaryota</taxon>
        <taxon>Viridiplantae</taxon>
        <taxon>Streptophyta</taxon>
        <taxon>Embryophyta</taxon>
        <taxon>Tracheophyta</taxon>
        <taxon>Spermatophyta</taxon>
        <taxon>Magnoliopsida</taxon>
        <taxon>eudicotyledons</taxon>
        <taxon>Gunneridae</taxon>
        <taxon>Pentapetalae</taxon>
        <taxon>rosids</taxon>
        <taxon>fabids</taxon>
        <taxon>Cucurbitales</taxon>
        <taxon>Cucurbitaceae</taxon>
        <taxon>Benincaseae</taxon>
        <taxon>Cucumis</taxon>
    </lineage>
</organism>
<dbReference type="PANTHER" id="PTHR11099">
    <property type="entry name" value="VACUOLAR SORTING PROTEIN 35"/>
    <property type="match status" value="1"/>
</dbReference>
<reference evidence="1 2" key="1">
    <citation type="submission" date="2019-08" db="EMBL/GenBank/DDBJ databases">
        <title>Draft genome sequences of two oriental melons (Cucumis melo L. var makuwa).</title>
        <authorList>
            <person name="Kwon S.-Y."/>
        </authorList>
    </citation>
    <scope>NUCLEOTIDE SEQUENCE [LARGE SCALE GENOMIC DNA]</scope>
    <source>
        <strain evidence="2">cv. Chang Bougi</strain>
        <tissue evidence="1">Leaf</tissue>
    </source>
</reference>
<dbReference type="AlphaFoldDB" id="A0A5D3E6N1"/>
<dbReference type="GO" id="GO:0005770">
    <property type="term" value="C:late endosome"/>
    <property type="evidence" value="ECO:0007669"/>
    <property type="project" value="TreeGrafter"/>
</dbReference>
<dbReference type="GO" id="GO:0042147">
    <property type="term" value="P:retrograde transport, endosome to Golgi"/>
    <property type="evidence" value="ECO:0007669"/>
    <property type="project" value="InterPro"/>
</dbReference>
<dbReference type="PANTHER" id="PTHR11099:SF6">
    <property type="entry name" value="VACUOLAR PROTEIN SORTING-ASSOCIATED PROTEIN 35B"/>
    <property type="match status" value="1"/>
</dbReference>
<gene>
    <name evidence="1" type="ORF">E5676_scaffold455G007940</name>
</gene>
<dbReference type="InterPro" id="IPR005378">
    <property type="entry name" value="Vps35"/>
</dbReference>
<dbReference type="GO" id="GO:0005829">
    <property type="term" value="C:cytosol"/>
    <property type="evidence" value="ECO:0007669"/>
    <property type="project" value="GOC"/>
</dbReference>
<dbReference type="Pfam" id="PF03635">
    <property type="entry name" value="Vps35"/>
    <property type="match status" value="1"/>
</dbReference>
<sequence length="178" mass="20529">MLSVGIEDEEKWLAEGIAGIQHNAFYMHQAMVQIQTFNLLKKKKNPNLSILIDVFHLRMRIVSEKDLNTRLRCFQNFELRSFHHTDITNSDESRHGVTVVDLYELVQHAGNILPRLYLLCTVGSVYMKSKEVPAKEVLKDLVEMCRGVQHPIRGLFLRHYLAQVSRDILLDINSEGEG</sequence>
<protein>
    <submittedName>
        <fullName evidence="1">Vacuolar protein sorting-associated protein 35B isoform X1</fullName>
    </submittedName>
</protein>
<proteinExistence type="predicted"/>
<evidence type="ECO:0000313" key="2">
    <source>
        <dbReference type="Proteomes" id="UP000321947"/>
    </source>
</evidence>
<dbReference type="Proteomes" id="UP000321947">
    <property type="component" value="Unassembled WGS sequence"/>
</dbReference>
<dbReference type="GO" id="GO:0006886">
    <property type="term" value="P:intracellular protein transport"/>
    <property type="evidence" value="ECO:0007669"/>
    <property type="project" value="TreeGrafter"/>
</dbReference>
<dbReference type="GO" id="GO:0030906">
    <property type="term" value="C:retromer, cargo-selective complex"/>
    <property type="evidence" value="ECO:0007669"/>
    <property type="project" value="InterPro"/>
</dbReference>
<evidence type="ECO:0000313" key="1">
    <source>
        <dbReference type="EMBL" id="TYK31478.1"/>
    </source>
</evidence>